<dbReference type="InterPro" id="IPR029060">
    <property type="entry name" value="PIN-like_dom_sf"/>
</dbReference>
<dbReference type="InterPro" id="IPR038969">
    <property type="entry name" value="FEN"/>
</dbReference>
<dbReference type="GO" id="GO:0033567">
    <property type="term" value="P:DNA replication, Okazaki fragment processing"/>
    <property type="evidence" value="ECO:0007669"/>
    <property type="project" value="InterPro"/>
</dbReference>
<dbReference type="InterPro" id="IPR002421">
    <property type="entry name" value="5-3_exonuclease"/>
</dbReference>
<dbReference type="GO" id="GO:0008409">
    <property type="term" value="F:5'-3' exonuclease activity"/>
    <property type="evidence" value="ECO:0007669"/>
    <property type="project" value="InterPro"/>
</dbReference>
<keyword evidence="1" id="KW-0540">Nuclease</keyword>
<reference evidence="4 5" key="1">
    <citation type="journal article" date="2012" name="J. Virol.">
        <title>Genome Sequence of Temperate Vibrio parahaemolyticus Bacteriophage vB_VpaS_MAR10.</title>
        <authorList>
            <person name="Alanis Villa A."/>
            <person name="Kropinski A.M."/>
            <person name="Abbasifar R."/>
            <person name="Abbasifar A."/>
            <person name="Griffiths M.W."/>
        </authorList>
    </citation>
    <scope>NUCLEOTIDE SEQUENCE [LARGE SCALE GENOMIC DNA]</scope>
</reference>
<dbReference type="Proteomes" id="UP000009398">
    <property type="component" value="Segment"/>
</dbReference>
<dbReference type="GeneID" id="14181791"/>
<name>K7RFL3_9CAUD</name>
<dbReference type="Gene3D" id="3.40.50.1010">
    <property type="entry name" value="5'-nuclease"/>
    <property type="match status" value="1"/>
</dbReference>
<dbReference type="KEGG" id="vg:14181791"/>
<dbReference type="EMBL" id="JX556418">
    <property type="protein sequence ID" value="AFV81292.1"/>
    <property type="molecule type" value="Genomic_DNA"/>
</dbReference>
<gene>
    <name evidence="4" type="ORF">MAR10_059</name>
</gene>
<evidence type="ECO:0000313" key="4">
    <source>
        <dbReference type="EMBL" id="AFV81292.1"/>
    </source>
</evidence>
<dbReference type="InterPro" id="IPR020046">
    <property type="entry name" value="5-3_exonucl_a-hlix_arch_N"/>
</dbReference>
<evidence type="ECO:0000256" key="2">
    <source>
        <dbReference type="ARBA" id="ARBA00022801"/>
    </source>
</evidence>
<dbReference type="GO" id="GO:0003677">
    <property type="term" value="F:DNA binding"/>
    <property type="evidence" value="ECO:0007669"/>
    <property type="project" value="InterPro"/>
</dbReference>
<keyword evidence="5" id="KW-1185">Reference proteome</keyword>
<dbReference type="OrthoDB" id="29873at10239"/>
<accession>K7RFL3</accession>
<dbReference type="SMART" id="SM00475">
    <property type="entry name" value="53EXOc"/>
    <property type="match status" value="1"/>
</dbReference>
<dbReference type="SUPFAM" id="SSF88723">
    <property type="entry name" value="PIN domain-like"/>
    <property type="match status" value="1"/>
</dbReference>
<feature type="domain" description="5'-3' exonuclease" evidence="3">
    <location>
        <begin position="6"/>
        <end position="271"/>
    </location>
</feature>
<sequence length="284" mass="32569">MSFLTKKQKVLLLVDVSNIMYKAMHIHKHLTKDDKFTGGIYGFMAQVNTAIRENEATHVVFCCDRKPYFREEGLSVDYKAGREKSPETEDRLAQTEDAVNELTAFFTKWEFEGLEADDLIAYAVHRYYHRFDKIIVQTSDTDPYQLFREGDTKLAFWKNQKDGLFTYDDFKEATGFTAGMEWLAQDAITGGHNGMGKGIVGYGPKRATDLILKRTVSIPQLLSIYPDAGYNFTVMQLPHHKISKYSGDIRLELTCMSRKDLTKFCLSYGIKMPPAWVESFTKVK</sequence>
<dbReference type="GO" id="GO:0017108">
    <property type="term" value="F:5'-flap endonuclease activity"/>
    <property type="evidence" value="ECO:0007669"/>
    <property type="project" value="InterPro"/>
</dbReference>
<organism evidence="4 5">
    <name type="scientific">Vibrio phage vB_VpaS_MAR10</name>
    <dbReference type="NCBI Taxonomy" id="1229755"/>
    <lineage>
        <taxon>Viruses</taxon>
        <taxon>Duplodnaviria</taxon>
        <taxon>Heunggongvirae</taxon>
        <taxon>Uroviricota</taxon>
        <taxon>Caudoviricetes</taxon>
        <taxon>Mardecavirus</taxon>
        <taxon>Mardecavirus MAR10</taxon>
    </lineage>
</organism>
<keyword evidence="2" id="KW-0378">Hydrolase</keyword>
<proteinExistence type="predicted"/>
<dbReference type="Pfam" id="PF02739">
    <property type="entry name" value="5_3_exonuc_N"/>
    <property type="match status" value="1"/>
</dbReference>
<evidence type="ECO:0000313" key="5">
    <source>
        <dbReference type="Proteomes" id="UP000009398"/>
    </source>
</evidence>
<dbReference type="PANTHER" id="PTHR42646:SF2">
    <property type="entry name" value="5'-3' EXONUCLEASE FAMILY PROTEIN"/>
    <property type="match status" value="1"/>
</dbReference>
<evidence type="ECO:0000259" key="3">
    <source>
        <dbReference type="SMART" id="SM00475"/>
    </source>
</evidence>
<dbReference type="PANTHER" id="PTHR42646">
    <property type="entry name" value="FLAP ENDONUCLEASE XNI"/>
    <property type="match status" value="1"/>
</dbReference>
<dbReference type="RefSeq" id="YP_007111906.1">
    <property type="nucleotide sequence ID" value="NC_019713.1"/>
</dbReference>
<protein>
    <submittedName>
        <fullName evidence="4">Putative DNA polymerase</fullName>
    </submittedName>
</protein>
<evidence type="ECO:0000256" key="1">
    <source>
        <dbReference type="ARBA" id="ARBA00022722"/>
    </source>
</evidence>